<dbReference type="PANTHER" id="PTHR30566">
    <property type="entry name" value="YNAI-RELATED MECHANOSENSITIVE ION CHANNEL"/>
    <property type="match status" value="1"/>
</dbReference>
<keyword evidence="2 6" id="KW-0812">Transmembrane</keyword>
<feature type="domain" description="Mechanosensitive ion channel MscS" evidence="7">
    <location>
        <begin position="187"/>
        <end position="253"/>
    </location>
</feature>
<evidence type="ECO:0000256" key="6">
    <source>
        <dbReference type="SAM" id="Phobius"/>
    </source>
</evidence>
<dbReference type="EMBL" id="CP019606">
    <property type="protein sequence ID" value="AQP47689.1"/>
    <property type="molecule type" value="Genomic_DNA"/>
</dbReference>
<dbReference type="InterPro" id="IPR023408">
    <property type="entry name" value="MscS_beta-dom_sf"/>
</dbReference>
<reference evidence="9" key="1">
    <citation type="submission" date="2017-02" db="EMBL/GenBank/DDBJ databases">
        <title>Tessaracoccus aquaemaris sp. nov., isolated from the intestine of a Korean rockfish, Sebastes schlegelii, in a marine aquaculture pond.</title>
        <authorList>
            <person name="Tak E.J."/>
            <person name="Bae J.-W."/>
        </authorList>
    </citation>
    <scope>NUCLEOTIDE SEQUENCE [LARGE SCALE GENOMIC DNA]</scope>
    <source>
        <strain evidence="9">NSG39</strain>
    </source>
</reference>
<organism evidence="8 9">
    <name type="scientific">Tessaracoccus aquimaris</name>
    <dbReference type="NCBI Taxonomy" id="1332264"/>
    <lineage>
        <taxon>Bacteria</taxon>
        <taxon>Bacillati</taxon>
        <taxon>Actinomycetota</taxon>
        <taxon>Actinomycetes</taxon>
        <taxon>Propionibacteriales</taxon>
        <taxon>Propionibacteriaceae</taxon>
        <taxon>Tessaracoccus</taxon>
    </lineage>
</organism>
<evidence type="ECO:0000259" key="7">
    <source>
        <dbReference type="Pfam" id="PF00924"/>
    </source>
</evidence>
<evidence type="ECO:0000256" key="3">
    <source>
        <dbReference type="ARBA" id="ARBA00022989"/>
    </source>
</evidence>
<evidence type="ECO:0000313" key="9">
    <source>
        <dbReference type="Proteomes" id="UP000188145"/>
    </source>
</evidence>
<feature type="compositionally biased region" description="Basic and acidic residues" evidence="5">
    <location>
        <begin position="412"/>
        <end position="425"/>
    </location>
</feature>
<feature type="transmembrane region" description="Helical" evidence="6">
    <location>
        <begin position="86"/>
        <end position="107"/>
    </location>
</feature>
<dbReference type="InterPro" id="IPR006685">
    <property type="entry name" value="MscS_channel_2nd"/>
</dbReference>
<evidence type="ECO:0000256" key="5">
    <source>
        <dbReference type="SAM" id="MobiDB-lite"/>
    </source>
</evidence>
<dbReference type="STRING" id="1332264.BW730_09495"/>
<feature type="region of interest" description="Disordered" evidence="5">
    <location>
        <begin position="374"/>
        <end position="398"/>
    </location>
</feature>
<feature type="compositionally biased region" description="Basic and acidic residues" evidence="5">
    <location>
        <begin position="464"/>
        <end position="487"/>
    </location>
</feature>
<feature type="compositionally biased region" description="Basic and acidic residues" evidence="5">
    <location>
        <begin position="510"/>
        <end position="529"/>
    </location>
</feature>
<dbReference type="AlphaFoldDB" id="A0A1Q2CNL7"/>
<dbReference type="RefSeq" id="WP_077686022.1">
    <property type="nucleotide sequence ID" value="NZ_CP019606.1"/>
</dbReference>
<dbReference type="Proteomes" id="UP000188145">
    <property type="component" value="Chromosome"/>
</dbReference>
<dbReference type="GO" id="GO:0016020">
    <property type="term" value="C:membrane"/>
    <property type="evidence" value="ECO:0007669"/>
    <property type="project" value="UniProtKB-SubCell"/>
</dbReference>
<feature type="transmembrane region" description="Helical" evidence="6">
    <location>
        <begin position="12"/>
        <end position="33"/>
    </location>
</feature>
<dbReference type="OrthoDB" id="9792218at2"/>
<keyword evidence="4 6" id="KW-0472">Membrane</keyword>
<gene>
    <name evidence="8" type="ORF">BW730_09495</name>
</gene>
<dbReference type="InterPro" id="IPR010920">
    <property type="entry name" value="LSM_dom_sf"/>
</dbReference>
<evidence type="ECO:0000256" key="2">
    <source>
        <dbReference type="ARBA" id="ARBA00022692"/>
    </source>
</evidence>
<feature type="compositionally biased region" description="Polar residues" evidence="5">
    <location>
        <begin position="428"/>
        <end position="437"/>
    </location>
</feature>
<keyword evidence="3 6" id="KW-1133">Transmembrane helix</keyword>
<feature type="compositionally biased region" description="Acidic residues" evidence="5">
    <location>
        <begin position="388"/>
        <end position="398"/>
    </location>
</feature>
<dbReference type="KEGG" id="tes:BW730_09495"/>
<dbReference type="PANTHER" id="PTHR30566:SF25">
    <property type="entry name" value="INNER MEMBRANE PROTEIN"/>
    <property type="match status" value="1"/>
</dbReference>
<dbReference type="SUPFAM" id="SSF50182">
    <property type="entry name" value="Sm-like ribonucleoproteins"/>
    <property type="match status" value="1"/>
</dbReference>
<protein>
    <recommendedName>
        <fullName evidence="7">Mechanosensitive ion channel MscS domain-containing protein</fullName>
    </recommendedName>
</protein>
<keyword evidence="9" id="KW-1185">Reference proteome</keyword>
<accession>A0A1Q2CNL7</accession>
<dbReference type="Gene3D" id="2.30.30.60">
    <property type="match status" value="1"/>
</dbReference>
<evidence type="ECO:0000313" key="8">
    <source>
        <dbReference type="EMBL" id="AQP47689.1"/>
    </source>
</evidence>
<feature type="transmembrane region" description="Helical" evidence="6">
    <location>
        <begin position="53"/>
        <end position="74"/>
    </location>
</feature>
<evidence type="ECO:0000256" key="4">
    <source>
        <dbReference type="ARBA" id="ARBA00023136"/>
    </source>
</evidence>
<feature type="region of interest" description="Disordered" evidence="5">
    <location>
        <begin position="412"/>
        <end position="535"/>
    </location>
</feature>
<sequence>MPEESALDTLTVIGWGALGVVIGGAVSIVISLVTRLIIRRRERLRLVIRHMRVAVRVFMMLLGGGVAVLIATAPSAYAPSPEWRPVFVQVFTIVMILASALLLTSLIRAVEGSILHRDSDDSAEETPHYRRVRTQMQVIDRVLIALVWLCALAGALLTFPAFRAVGTSLIASAGLLSIVAGLAAQSSLSNIFAGMQIAFSDALRVGDLVVFNEQMGSVEEITLTYVVVRTWDDRRWIVPSSTFTNAAFENWTRREPRLLGTVEFDLDWLAPVEALRVELIRLVRASDLWDGRSANLQVTDSTGGYVKVRAVVSAATSGDLWDLRCYVREEMINWLQQHAVYALPRTRLEPETTTAPTFEEREDFVEKVVDEWEKEQADEQTQLMPAAEVDDADDDDEGALPKWLASWLVQRRKDDDAEPEGRPEQESPAETTLSSKSPEARLYSGSPEAEERNRQMSGPSAADMAEREKTAERKLRTGEQPAVDHEGTPSGRSAGGTEEAAAPGSALALDHPERPRERLTETRILPKIDDPDDSP</sequence>
<dbReference type="Pfam" id="PF00924">
    <property type="entry name" value="MS_channel_2nd"/>
    <property type="match status" value="1"/>
</dbReference>
<comment type="subcellular location">
    <subcellularLocation>
        <location evidence="1">Membrane</location>
    </subcellularLocation>
</comment>
<name>A0A1Q2CNL7_9ACTN</name>
<dbReference type="GO" id="GO:0055085">
    <property type="term" value="P:transmembrane transport"/>
    <property type="evidence" value="ECO:0007669"/>
    <property type="project" value="InterPro"/>
</dbReference>
<dbReference type="Gene3D" id="1.10.287.1260">
    <property type="match status" value="1"/>
</dbReference>
<feature type="transmembrane region" description="Helical" evidence="6">
    <location>
        <begin position="138"/>
        <end position="159"/>
    </location>
</feature>
<evidence type="ECO:0000256" key="1">
    <source>
        <dbReference type="ARBA" id="ARBA00004370"/>
    </source>
</evidence>
<proteinExistence type="predicted"/>